<evidence type="ECO:0000313" key="11">
    <source>
        <dbReference type="Proteomes" id="UP001208570"/>
    </source>
</evidence>
<evidence type="ECO:0000256" key="9">
    <source>
        <dbReference type="RuleBase" id="RU010713"/>
    </source>
</evidence>
<comment type="subcellular location">
    <subcellularLocation>
        <location evidence="1 9">Cell membrane</location>
        <topology evidence="1 9">Multi-pass membrane protein</topology>
    </subcellularLocation>
</comment>
<keyword evidence="3" id="KW-1003">Cell membrane</keyword>
<sequence>MERIISLVTADPSDWRLYGGDSVTDQLSSVHTFYLLMGFAFIVQAGHLIGSPIECWCPAHFTSTHSAYTDKVCWTTNTYYLPYDEEIPKEDGPHKHIGYYQWVALILSCQAILFYLPRPIWRLFNKKSGIAVSTITDAAIECQRKADFDSRDKTLRYMVKHMGRFLVELSSEHELASRLKSCWYAVYGNYLVITYLVIKLVYITNVIGQLFMLNAFLDTNFNMYGIEILQKMAMGEEWTSSERFPRVTLCDFKIRVLGNVHRYTVQCSLPMNLFNEIIFIFIWFWFAFVTTATVGSLLMWLYTSLYLPHNRKYIKSRLMAMDKVEDFTKHKVDLNYFVDRYLRRDGCFIIRMVAKNASDIIAAELICGLWDHYLDNKKKLFKREKALGDQDVLDELNA</sequence>
<keyword evidence="2 9" id="KW-0813">Transport</keyword>
<dbReference type="Proteomes" id="UP001208570">
    <property type="component" value="Unassembled WGS sequence"/>
</dbReference>
<dbReference type="GO" id="GO:0005886">
    <property type="term" value="C:plasma membrane"/>
    <property type="evidence" value="ECO:0007669"/>
    <property type="project" value="UniProtKB-SubCell"/>
</dbReference>
<dbReference type="PANTHER" id="PTHR11893:SF36">
    <property type="entry name" value="INNEXIN-5"/>
    <property type="match status" value="1"/>
</dbReference>
<dbReference type="InterPro" id="IPR000990">
    <property type="entry name" value="Innexin"/>
</dbReference>
<dbReference type="Pfam" id="PF00876">
    <property type="entry name" value="Innexin"/>
    <property type="match status" value="1"/>
</dbReference>
<keyword evidence="11" id="KW-1185">Reference proteome</keyword>
<gene>
    <name evidence="9" type="primary">inx</name>
    <name evidence="10" type="ORF">LSH36_404g00013</name>
</gene>
<keyword evidence="7 9" id="KW-0472">Membrane</keyword>
<evidence type="ECO:0000313" key="10">
    <source>
        <dbReference type="EMBL" id="KAK2150450.1"/>
    </source>
</evidence>
<keyword evidence="6 9" id="KW-0406">Ion transport</keyword>
<evidence type="ECO:0000256" key="2">
    <source>
        <dbReference type="ARBA" id="ARBA00022448"/>
    </source>
</evidence>
<feature type="transmembrane region" description="Helical" evidence="9">
    <location>
        <begin position="99"/>
        <end position="117"/>
    </location>
</feature>
<comment type="similarity">
    <text evidence="9">Belongs to the pannexin family.</text>
</comment>
<evidence type="ECO:0000256" key="6">
    <source>
        <dbReference type="ARBA" id="ARBA00023065"/>
    </source>
</evidence>
<proteinExistence type="inferred from homology"/>
<reference evidence="10" key="1">
    <citation type="journal article" date="2023" name="Mol. Biol. Evol.">
        <title>Third-Generation Sequencing Reveals the Adaptive Role of the Epigenome in Three Deep-Sea Polychaetes.</title>
        <authorList>
            <person name="Perez M."/>
            <person name="Aroh O."/>
            <person name="Sun Y."/>
            <person name="Lan Y."/>
            <person name="Juniper S.K."/>
            <person name="Young C.R."/>
            <person name="Angers B."/>
            <person name="Qian P.Y."/>
        </authorList>
    </citation>
    <scope>NUCLEOTIDE SEQUENCE</scope>
    <source>
        <strain evidence="10">P08H-3</strain>
    </source>
</reference>
<name>A0AAD9JDL4_9ANNE</name>
<dbReference type="PROSITE" id="PS51013">
    <property type="entry name" value="PANNEXIN"/>
    <property type="match status" value="1"/>
</dbReference>
<keyword evidence="5 9" id="KW-1133">Transmembrane helix</keyword>
<dbReference type="PRINTS" id="PR01262">
    <property type="entry name" value="INNEXIN"/>
</dbReference>
<dbReference type="GO" id="GO:0005921">
    <property type="term" value="C:gap junction"/>
    <property type="evidence" value="ECO:0007669"/>
    <property type="project" value="UniProtKB-UniRule"/>
</dbReference>
<comment type="caution">
    <text evidence="10">The sequence shown here is derived from an EMBL/GenBank/DDBJ whole genome shotgun (WGS) entry which is preliminary data.</text>
</comment>
<comment type="function">
    <text evidence="9">Structural component of the gap junctions.</text>
</comment>
<feature type="transmembrane region" description="Helical" evidence="9">
    <location>
        <begin position="182"/>
        <end position="203"/>
    </location>
</feature>
<comment type="caution">
    <text evidence="9">Lacks conserved residue(s) required for the propagation of feature annotation.</text>
</comment>
<keyword evidence="8 9" id="KW-0407">Ion channel</keyword>
<keyword evidence="4 9" id="KW-0812">Transmembrane</keyword>
<feature type="transmembrane region" description="Helical" evidence="9">
    <location>
        <begin position="277"/>
        <end position="302"/>
    </location>
</feature>
<evidence type="ECO:0000256" key="3">
    <source>
        <dbReference type="ARBA" id="ARBA00022475"/>
    </source>
</evidence>
<evidence type="ECO:0000256" key="8">
    <source>
        <dbReference type="ARBA" id="ARBA00023303"/>
    </source>
</evidence>
<accession>A0AAD9JDL4</accession>
<organism evidence="10 11">
    <name type="scientific">Paralvinella palmiformis</name>
    <dbReference type="NCBI Taxonomy" id="53620"/>
    <lineage>
        <taxon>Eukaryota</taxon>
        <taxon>Metazoa</taxon>
        <taxon>Spiralia</taxon>
        <taxon>Lophotrochozoa</taxon>
        <taxon>Annelida</taxon>
        <taxon>Polychaeta</taxon>
        <taxon>Sedentaria</taxon>
        <taxon>Canalipalpata</taxon>
        <taxon>Terebellida</taxon>
        <taxon>Terebelliformia</taxon>
        <taxon>Alvinellidae</taxon>
        <taxon>Paralvinella</taxon>
    </lineage>
</organism>
<dbReference type="GO" id="GO:0034220">
    <property type="term" value="P:monoatomic ion transmembrane transport"/>
    <property type="evidence" value="ECO:0007669"/>
    <property type="project" value="UniProtKB-KW"/>
</dbReference>
<dbReference type="AlphaFoldDB" id="A0AAD9JDL4"/>
<dbReference type="PANTHER" id="PTHR11893">
    <property type="entry name" value="INNEXIN"/>
    <property type="match status" value="1"/>
</dbReference>
<dbReference type="EMBL" id="JAODUP010000404">
    <property type="protein sequence ID" value="KAK2150450.1"/>
    <property type="molecule type" value="Genomic_DNA"/>
</dbReference>
<evidence type="ECO:0000256" key="4">
    <source>
        <dbReference type="ARBA" id="ARBA00022692"/>
    </source>
</evidence>
<protein>
    <recommendedName>
        <fullName evidence="9">Innexin</fullName>
    </recommendedName>
</protein>
<evidence type="ECO:0000256" key="5">
    <source>
        <dbReference type="ARBA" id="ARBA00022989"/>
    </source>
</evidence>
<evidence type="ECO:0000256" key="7">
    <source>
        <dbReference type="ARBA" id="ARBA00023136"/>
    </source>
</evidence>
<evidence type="ECO:0000256" key="1">
    <source>
        <dbReference type="ARBA" id="ARBA00004651"/>
    </source>
</evidence>